<dbReference type="AlphaFoldDB" id="A0A2G3PJ78"/>
<proteinExistence type="predicted"/>
<reference evidence="2 3" key="1">
    <citation type="submission" date="2017-10" db="EMBL/GenBank/DDBJ databases">
        <title>The draft genome sequence of Williamsia sp. BULT 1.1 isolated from the semi-arid grassland soils from South Africa.</title>
        <authorList>
            <person name="Kabwe M.H."/>
            <person name="Govender N."/>
            <person name="Mutseka Lunga P."/>
            <person name="Vikram S."/>
            <person name="Makhalanyane T.P."/>
        </authorList>
    </citation>
    <scope>NUCLEOTIDE SEQUENCE [LARGE SCALE GENOMIC DNA]</scope>
    <source>
        <strain evidence="2 3">BULT 1.1</strain>
    </source>
</reference>
<protein>
    <submittedName>
        <fullName evidence="2">Vitamin-B12 independent methionine synthase</fullName>
    </submittedName>
</protein>
<sequence length="337" mass="35406">MTVLPAGTGTGVGSMPGTDPIESAGISLGECELAFLPELPQRGLGADMIGRSAALLVDMPMDTVASGYRLSARKSGLTRRARDFLNADLDAFEEAWERAGMAATDRFVKLQACGPFTLAASVELRNGHKILHDVGAWSDLVDSMAEGLRVHADEVHRRTGAQVIVQIDEPMIGRVIEGSVEPLTRFDIIRPVPVAVLAEKYDGFIDVVGRPVVMHDCSANISWELLERTRFAAVSVDLAQIRTVDLDGIGQLLDEGRDVILGAVPTAAPATELAAEQVAASCAALTDRIGLSRKVLAEQMVISPACGLAGADAAWAKTALALCTTAAAGLLADPTAV</sequence>
<dbReference type="GO" id="GO:0009086">
    <property type="term" value="P:methionine biosynthetic process"/>
    <property type="evidence" value="ECO:0007669"/>
    <property type="project" value="InterPro"/>
</dbReference>
<dbReference type="Pfam" id="PF01717">
    <property type="entry name" value="Meth_synt_2"/>
    <property type="match status" value="1"/>
</dbReference>
<dbReference type="EMBL" id="PEBD01000010">
    <property type="protein sequence ID" value="PHV65861.1"/>
    <property type="molecule type" value="Genomic_DNA"/>
</dbReference>
<comment type="caution">
    <text evidence="2">The sequence shown here is derived from an EMBL/GenBank/DDBJ whole genome shotgun (WGS) entry which is preliminary data.</text>
</comment>
<dbReference type="RefSeq" id="WP_099384168.1">
    <property type="nucleotide sequence ID" value="NZ_PEBD01000010.1"/>
</dbReference>
<evidence type="ECO:0000313" key="2">
    <source>
        <dbReference type="EMBL" id="PHV65861.1"/>
    </source>
</evidence>
<name>A0A2G3PJ78_WILMA</name>
<evidence type="ECO:0000259" key="1">
    <source>
        <dbReference type="Pfam" id="PF01717"/>
    </source>
</evidence>
<dbReference type="InterPro" id="IPR002629">
    <property type="entry name" value="Met_Synth_C/arc"/>
</dbReference>
<feature type="domain" description="Cobalamin-independent methionine synthase MetE C-terminal/archaeal" evidence="1">
    <location>
        <begin position="9"/>
        <end position="327"/>
    </location>
</feature>
<accession>A0A2G3PJ78</accession>
<dbReference type="InterPro" id="IPR038071">
    <property type="entry name" value="UROD/MetE-like_sf"/>
</dbReference>
<dbReference type="Gene3D" id="3.20.20.210">
    <property type="match status" value="1"/>
</dbReference>
<dbReference type="SUPFAM" id="SSF51726">
    <property type="entry name" value="UROD/MetE-like"/>
    <property type="match status" value="1"/>
</dbReference>
<evidence type="ECO:0000313" key="3">
    <source>
        <dbReference type="Proteomes" id="UP000225108"/>
    </source>
</evidence>
<organism evidence="2 3">
    <name type="scientific">Williamsia marianensis</name>
    <dbReference type="NCBI Taxonomy" id="85044"/>
    <lineage>
        <taxon>Bacteria</taxon>
        <taxon>Bacillati</taxon>
        <taxon>Actinomycetota</taxon>
        <taxon>Actinomycetes</taxon>
        <taxon>Mycobacteriales</taxon>
        <taxon>Nocardiaceae</taxon>
        <taxon>Williamsia</taxon>
    </lineage>
</organism>
<dbReference type="GO" id="GO:0003871">
    <property type="term" value="F:5-methyltetrahydropteroyltriglutamate-homocysteine S-methyltransferase activity"/>
    <property type="evidence" value="ECO:0007669"/>
    <property type="project" value="InterPro"/>
</dbReference>
<dbReference type="GO" id="GO:0008270">
    <property type="term" value="F:zinc ion binding"/>
    <property type="evidence" value="ECO:0007669"/>
    <property type="project" value="InterPro"/>
</dbReference>
<gene>
    <name evidence="2" type="ORF">CSW57_19395</name>
</gene>
<dbReference type="Proteomes" id="UP000225108">
    <property type="component" value="Unassembled WGS sequence"/>
</dbReference>